<sequence>GSGRERRDPGVRPESGAQGVQHGRDARGGGAALLGRGASRVHAVGSAPDEPGLRIPLPRGPEGCPGRLRRTRQDLHRGQRRPRIQRPCRLRVHEELHAHRGPAQRAHGRDHGVRRRDRGLQSLAQAEPERRGPLGQGRQV</sequence>
<dbReference type="AlphaFoldDB" id="A0A6J4R2X9"/>
<organism evidence="2">
    <name type="scientific">uncultured Rubrobacteraceae bacterium</name>
    <dbReference type="NCBI Taxonomy" id="349277"/>
    <lineage>
        <taxon>Bacteria</taxon>
        <taxon>Bacillati</taxon>
        <taxon>Actinomycetota</taxon>
        <taxon>Rubrobacteria</taxon>
        <taxon>Rubrobacterales</taxon>
        <taxon>Rubrobacteraceae</taxon>
        <taxon>environmental samples</taxon>
    </lineage>
</organism>
<feature type="non-terminal residue" evidence="2">
    <location>
        <position position="1"/>
    </location>
</feature>
<reference evidence="2" key="1">
    <citation type="submission" date="2020-02" db="EMBL/GenBank/DDBJ databases">
        <authorList>
            <person name="Meier V. D."/>
        </authorList>
    </citation>
    <scope>NUCLEOTIDE SEQUENCE</scope>
    <source>
        <strain evidence="2">AVDCRST_MAG02</strain>
    </source>
</reference>
<feature type="compositionally biased region" description="Basic residues" evidence="1">
    <location>
        <begin position="99"/>
        <end position="117"/>
    </location>
</feature>
<proteinExistence type="predicted"/>
<accession>A0A6J4R2X9</accession>
<feature type="region of interest" description="Disordered" evidence="1">
    <location>
        <begin position="1"/>
        <end position="140"/>
    </location>
</feature>
<feature type="non-terminal residue" evidence="2">
    <location>
        <position position="140"/>
    </location>
</feature>
<gene>
    <name evidence="2" type="ORF">AVDCRST_MAG02-2611</name>
</gene>
<evidence type="ECO:0000256" key="1">
    <source>
        <dbReference type="SAM" id="MobiDB-lite"/>
    </source>
</evidence>
<dbReference type="EMBL" id="CADCVH010000084">
    <property type="protein sequence ID" value="CAA9462670.1"/>
    <property type="molecule type" value="Genomic_DNA"/>
</dbReference>
<name>A0A6J4R2X9_9ACTN</name>
<protein>
    <submittedName>
        <fullName evidence="2">Uncharacterized protein</fullName>
    </submittedName>
</protein>
<feature type="compositionally biased region" description="Basic and acidic residues" evidence="1">
    <location>
        <begin position="1"/>
        <end position="11"/>
    </location>
</feature>
<evidence type="ECO:0000313" key="2">
    <source>
        <dbReference type="EMBL" id="CAA9462670.1"/>
    </source>
</evidence>
<feature type="compositionally biased region" description="Basic residues" evidence="1">
    <location>
        <begin position="78"/>
        <end position="90"/>
    </location>
</feature>